<dbReference type="Gene3D" id="3.40.50.620">
    <property type="entry name" value="HUPs"/>
    <property type="match status" value="1"/>
</dbReference>
<dbReference type="CDD" id="cd06259">
    <property type="entry name" value="YdcF-like"/>
    <property type="match status" value="1"/>
</dbReference>
<feature type="domain" description="DUF218" evidence="2">
    <location>
        <begin position="173"/>
        <end position="317"/>
    </location>
</feature>
<feature type="transmembrane region" description="Helical" evidence="1">
    <location>
        <begin position="6"/>
        <end position="24"/>
    </location>
</feature>
<dbReference type="AlphaFoldDB" id="A0A380LLA7"/>
<keyword evidence="1" id="KW-0472">Membrane</keyword>
<dbReference type="RefSeq" id="WP_022789285.1">
    <property type="nucleotide sequence ID" value="NZ_UHFX01000003.1"/>
</dbReference>
<protein>
    <submittedName>
        <fullName evidence="3">GdmH</fullName>
    </submittedName>
</protein>
<feature type="transmembrane region" description="Helical" evidence="1">
    <location>
        <begin position="36"/>
        <end position="54"/>
    </location>
</feature>
<evidence type="ECO:0000259" key="2">
    <source>
        <dbReference type="Pfam" id="PF02698"/>
    </source>
</evidence>
<name>A0A380LLA7_9FIRM</name>
<sequence>MNYLENVWHAGIPALFFWLVFIYSMHNNRSRYRNTFLLMMAGCFSIPFVCSLTGEYATTTFVVLLLLIILLILFVPIGLIWNGILMWRREGRSLGNLLSLAFGLIIGIGEIATFIFVLLTGSQVVDRWSDFLSHISQGLFFISISVIYVSLVFVSFMFYCLFLQIIPHKRDFDYVIIHGSGLHKDGTVTQLLKDRCDKAIEVYRKDLSPPILVPSGGQGADEVCSEAMAMKNYLLSQGIPENRIEMEDQSTTTWENLKFSKTLIESFPGRHYVALVTSNYHVYRALRYCSKLNFSCTGIGARVASYYWPSALIREFVAVHREPKHLILFLIGYVLVIAPILIR</sequence>
<gene>
    <name evidence="3" type="ORF">NCTC11087_00891</name>
</gene>
<dbReference type="PANTHER" id="PTHR30336">
    <property type="entry name" value="INNER MEMBRANE PROTEIN, PROBABLE PERMEASE"/>
    <property type="match status" value="1"/>
</dbReference>
<dbReference type="PANTHER" id="PTHR30336:SF4">
    <property type="entry name" value="ENVELOPE BIOGENESIS FACTOR ELYC"/>
    <property type="match status" value="1"/>
</dbReference>
<dbReference type="EMBL" id="UHFX01000003">
    <property type="protein sequence ID" value="SUO04007.1"/>
    <property type="molecule type" value="Genomic_DNA"/>
</dbReference>
<dbReference type="OrthoDB" id="9782395at2"/>
<dbReference type="InterPro" id="IPR051599">
    <property type="entry name" value="Cell_Envelope_Assoc"/>
</dbReference>
<keyword evidence="1" id="KW-1133">Transmembrane helix</keyword>
<evidence type="ECO:0000313" key="3">
    <source>
        <dbReference type="EMBL" id="SUO04007.1"/>
    </source>
</evidence>
<dbReference type="GO" id="GO:0000270">
    <property type="term" value="P:peptidoglycan metabolic process"/>
    <property type="evidence" value="ECO:0007669"/>
    <property type="project" value="TreeGrafter"/>
</dbReference>
<organism evidence="3 4">
    <name type="scientific">Faecalicoccus pleomorphus</name>
    <dbReference type="NCBI Taxonomy" id="1323"/>
    <lineage>
        <taxon>Bacteria</taxon>
        <taxon>Bacillati</taxon>
        <taxon>Bacillota</taxon>
        <taxon>Erysipelotrichia</taxon>
        <taxon>Erysipelotrichales</taxon>
        <taxon>Erysipelotrichaceae</taxon>
        <taxon>Faecalicoccus</taxon>
    </lineage>
</organism>
<dbReference type="InterPro" id="IPR014729">
    <property type="entry name" value="Rossmann-like_a/b/a_fold"/>
</dbReference>
<feature type="transmembrane region" description="Helical" evidence="1">
    <location>
        <begin position="60"/>
        <end position="85"/>
    </location>
</feature>
<dbReference type="GO" id="GO:0043164">
    <property type="term" value="P:Gram-negative-bacterium-type cell wall biogenesis"/>
    <property type="evidence" value="ECO:0007669"/>
    <property type="project" value="TreeGrafter"/>
</dbReference>
<feature type="transmembrane region" description="Helical" evidence="1">
    <location>
        <begin position="97"/>
        <end position="119"/>
    </location>
</feature>
<dbReference type="InterPro" id="IPR003848">
    <property type="entry name" value="DUF218"/>
</dbReference>
<proteinExistence type="predicted"/>
<evidence type="ECO:0000256" key="1">
    <source>
        <dbReference type="SAM" id="Phobius"/>
    </source>
</evidence>
<keyword evidence="1" id="KW-0812">Transmembrane</keyword>
<reference evidence="3 4" key="1">
    <citation type="submission" date="2018-06" db="EMBL/GenBank/DDBJ databases">
        <authorList>
            <consortium name="Pathogen Informatics"/>
            <person name="Doyle S."/>
        </authorList>
    </citation>
    <scope>NUCLEOTIDE SEQUENCE [LARGE SCALE GENOMIC DNA]</scope>
    <source>
        <strain evidence="3 4">NCTC11087</strain>
    </source>
</reference>
<keyword evidence="4" id="KW-1185">Reference proteome</keyword>
<evidence type="ECO:0000313" key="4">
    <source>
        <dbReference type="Proteomes" id="UP000255523"/>
    </source>
</evidence>
<dbReference type="Pfam" id="PF02698">
    <property type="entry name" value="DUF218"/>
    <property type="match status" value="1"/>
</dbReference>
<dbReference type="GO" id="GO:0005886">
    <property type="term" value="C:plasma membrane"/>
    <property type="evidence" value="ECO:0007669"/>
    <property type="project" value="TreeGrafter"/>
</dbReference>
<accession>A0A380LLA7</accession>
<feature type="transmembrane region" description="Helical" evidence="1">
    <location>
        <begin position="139"/>
        <end position="162"/>
    </location>
</feature>
<dbReference type="GeneID" id="77461865"/>
<feature type="transmembrane region" description="Helical" evidence="1">
    <location>
        <begin position="326"/>
        <end position="342"/>
    </location>
</feature>
<dbReference type="Proteomes" id="UP000255523">
    <property type="component" value="Unassembled WGS sequence"/>
</dbReference>